<evidence type="ECO:0000256" key="1">
    <source>
        <dbReference type="ARBA" id="ARBA00008023"/>
    </source>
</evidence>
<evidence type="ECO:0000256" key="11">
    <source>
        <dbReference type="RuleBase" id="RU003781"/>
    </source>
</evidence>
<evidence type="ECO:0000256" key="7">
    <source>
        <dbReference type="ARBA" id="ARBA00023080"/>
    </source>
</evidence>
<dbReference type="GO" id="GO:0000166">
    <property type="term" value="F:nucleotide binding"/>
    <property type="evidence" value="ECO:0007669"/>
    <property type="project" value="UniProtKB-KW"/>
</dbReference>
<dbReference type="Pfam" id="PF01725">
    <property type="entry name" value="Ham1p_like"/>
    <property type="match status" value="1"/>
</dbReference>
<feature type="active site" description="Proton acceptor" evidence="10">
    <location>
        <position position="76"/>
    </location>
</feature>
<dbReference type="GO" id="GO:0036222">
    <property type="term" value="F:XTP diphosphatase activity"/>
    <property type="evidence" value="ECO:0007669"/>
    <property type="project" value="UniProtKB-UniRule"/>
</dbReference>
<keyword evidence="4 10" id="KW-0547">Nucleotide-binding</keyword>
<evidence type="ECO:0000256" key="6">
    <source>
        <dbReference type="ARBA" id="ARBA00022842"/>
    </source>
</evidence>
<dbReference type="EMBL" id="CP006905">
    <property type="protein sequence ID" value="AIY83685.1"/>
    <property type="molecule type" value="Genomic_DNA"/>
</dbReference>
<dbReference type="PANTHER" id="PTHR11067:SF9">
    <property type="entry name" value="INOSINE TRIPHOSPHATE PYROPHOSPHATASE"/>
    <property type="match status" value="1"/>
</dbReference>
<dbReference type="InterPro" id="IPR029001">
    <property type="entry name" value="ITPase-like_fam"/>
</dbReference>
<dbReference type="NCBIfam" id="TIGR00042">
    <property type="entry name" value="RdgB/HAM1 family non-canonical purine NTP pyrophosphatase"/>
    <property type="match status" value="1"/>
</dbReference>
<dbReference type="GO" id="GO:0046872">
    <property type="term" value="F:metal ion binding"/>
    <property type="evidence" value="ECO:0007669"/>
    <property type="project" value="UniProtKB-KW"/>
</dbReference>
<feature type="binding site" evidence="10">
    <location>
        <position position="77"/>
    </location>
    <ligand>
        <name>substrate</name>
    </ligand>
</feature>
<accession>A0A0A7FXL4</accession>
<feature type="binding site" evidence="10">
    <location>
        <position position="182"/>
    </location>
    <ligand>
        <name>substrate</name>
    </ligand>
</feature>
<evidence type="ECO:0000256" key="4">
    <source>
        <dbReference type="ARBA" id="ARBA00022741"/>
    </source>
</evidence>
<keyword evidence="3 10" id="KW-0479">Metal-binding</keyword>
<comment type="caution">
    <text evidence="10">Lacks conserved residue(s) required for the propagation of feature annotation.</text>
</comment>
<dbReference type="EC" id="3.6.1.66" evidence="10"/>
<name>A0A0A7FXL4_9CLOT</name>
<evidence type="ECO:0000256" key="10">
    <source>
        <dbReference type="HAMAP-Rule" id="MF_01405"/>
    </source>
</evidence>
<dbReference type="HOGENOM" id="CLU_082080_0_2_9"/>
<comment type="similarity">
    <text evidence="1 10 11">Belongs to the HAM1 NTPase family.</text>
</comment>
<feature type="binding site" evidence="10">
    <location>
        <begin position="8"/>
        <end position="13"/>
    </location>
    <ligand>
        <name>substrate</name>
    </ligand>
</feature>
<comment type="catalytic activity">
    <reaction evidence="9 10">
        <text>XTP + H2O = XMP + diphosphate + H(+)</text>
        <dbReference type="Rhea" id="RHEA:28610"/>
        <dbReference type="ChEBI" id="CHEBI:15377"/>
        <dbReference type="ChEBI" id="CHEBI:15378"/>
        <dbReference type="ChEBI" id="CHEBI:33019"/>
        <dbReference type="ChEBI" id="CHEBI:57464"/>
        <dbReference type="ChEBI" id="CHEBI:61314"/>
        <dbReference type="EC" id="3.6.1.66"/>
    </reaction>
</comment>
<gene>
    <name evidence="12" type="primary">rdgB</name>
    <name evidence="12" type="ORF">U729_1516</name>
</gene>
<comment type="cofactor">
    <cofactor evidence="10">
        <name>Mg(2+)</name>
        <dbReference type="ChEBI" id="CHEBI:18420"/>
    </cofactor>
    <text evidence="10">Binds 1 Mg(2+) ion per subunit.</text>
</comment>
<keyword evidence="6 10" id="KW-0460">Magnesium</keyword>
<comment type="subunit">
    <text evidence="2 10">Homodimer.</text>
</comment>
<dbReference type="AlphaFoldDB" id="A0A0A7FXL4"/>
<evidence type="ECO:0000256" key="3">
    <source>
        <dbReference type="ARBA" id="ARBA00022723"/>
    </source>
</evidence>
<comment type="catalytic activity">
    <reaction evidence="8 10">
        <text>dITP + H2O = dIMP + diphosphate + H(+)</text>
        <dbReference type="Rhea" id="RHEA:28342"/>
        <dbReference type="ChEBI" id="CHEBI:15377"/>
        <dbReference type="ChEBI" id="CHEBI:15378"/>
        <dbReference type="ChEBI" id="CHEBI:33019"/>
        <dbReference type="ChEBI" id="CHEBI:61194"/>
        <dbReference type="ChEBI" id="CHEBI:61382"/>
        <dbReference type="EC" id="3.6.1.66"/>
    </reaction>
</comment>
<keyword evidence="5 10" id="KW-0378">Hydrolase</keyword>
<protein>
    <recommendedName>
        <fullName evidence="10">dITP/XTP pyrophosphatase</fullName>
        <ecNumber evidence="10">3.6.1.66</ecNumber>
    </recommendedName>
    <alternativeName>
        <fullName evidence="10">Non-canonical purine NTP pyrophosphatase</fullName>
    </alternativeName>
    <alternativeName>
        <fullName evidence="10">Non-standard purine NTP pyrophosphatase</fullName>
    </alternativeName>
    <alternativeName>
        <fullName evidence="10">Nucleoside-triphosphate diphosphatase</fullName>
    </alternativeName>
    <alternativeName>
        <fullName evidence="10">Nucleoside-triphosphate pyrophosphatase</fullName>
        <shortName evidence="10">NTPase</shortName>
    </alternativeName>
</protein>
<dbReference type="GO" id="GO:0009117">
    <property type="term" value="P:nucleotide metabolic process"/>
    <property type="evidence" value="ECO:0007669"/>
    <property type="project" value="UniProtKB-KW"/>
</dbReference>
<comment type="function">
    <text evidence="10">Pyrophosphatase that catalyzes the hydrolysis of nucleoside triphosphates to their monophosphate derivatives, with a high preference for the non-canonical purine nucleotides XTP (xanthosine triphosphate), dITP (deoxyinosine triphosphate) and ITP. Seems to function as a house-cleaning enzyme that removes non-canonical purine nucleotides from the nucleotide pool, thus preventing their incorporation into DNA/RNA and avoiding chromosomal lesions.</text>
</comment>
<dbReference type="eggNOG" id="COG0127">
    <property type="taxonomic scope" value="Bacteria"/>
</dbReference>
<evidence type="ECO:0000256" key="2">
    <source>
        <dbReference type="ARBA" id="ARBA00011738"/>
    </source>
</evidence>
<organism evidence="12 13">
    <name type="scientific">Clostridium baratii str. Sullivan</name>
    <dbReference type="NCBI Taxonomy" id="1415775"/>
    <lineage>
        <taxon>Bacteria</taxon>
        <taxon>Bacillati</taxon>
        <taxon>Bacillota</taxon>
        <taxon>Clostridia</taxon>
        <taxon>Eubacteriales</taxon>
        <taxon>Clostridiaceae</taxon>
        <taxon>Clostridium</taxon>
    </lineage>
</organism>
<dbReference type="GO" id="GO:0017111">
    <property type="term" value="F:ribonucleoside triphosphate phosphatase activity"/>
    <property type="evidence" value="ECO:0007669"/>
    <property type="project" value="InterPro"/>
</dbReference>
<dbReference type="Proteomes" id="UP000030635">
    <property type="component" value="Chromosome"/>
</dbReference>
<dbReference type="RefSeq" id="WP_039313245.1">
    <property type="nucleotide sequence ID" value="NZ_CP006905.1"/>
</dbReference>
<dbReference type="KEGG" id="cbv:U729_1516"/>
<feature type="binding site" evidence="10">
    <location>
        <begin position="159"/>
        <end position="162"/>
    </location>
    <ligand>
        <name>substrate</name>
    </ligand>
</feature>
<feature type="binding site" evidence="10">
    <location>
        <position position="76"/>
    </location>
    <ligand>
        <name>Mg(2+)</name>
        <dbReference type="ChEBI" id="CHEBI:18420"/>
    </ligand>
</feature>
<dbReference type="GO" id="GO:0036220">
    <property type="term" value="F:ITP diphosphatase activity"/>
    <property type="evidence" value="ECO:0007669"/>
    <property type="project" value="UniProtKB-UniRule"/>
</dbReference>
<evidence type="ECO:0000256" key="9">
    <source>
        <dbReference type="ARBA" id="ARBA00052017"/>
    </source>
</evidence>
<dbReference type="STRING" id="1561.NPD11_1482"/>
<dbReference type="GO" id="GO:0009146">
    <property type="term" value="P:purine nucleoside triphosphate catabolic process"/>
    <property type="evidence" value="ECO:0007669"/>
    <property type="project" value="UniProtKB-UniRule"/>
</dbReference>
<dbReference type="GO" id="GO:0005829">
    <property type="term" value="C:cytosol"/>
    <property type="evidence" value="ECO:0007669"/>
    <property type="project" value="TreeGrafter"/>
</dbReference>
<dbReference type="SUPFAM" id="SSF52972">
    <property type="entry name" value="ITPase-like"/>
    <property type="match status" value="1"/>
</dbReference>
<sequence>MRKLILASNNQKKIKEIKEILSNIDLEVRSLKDENIDIDVVEDKDTFEGNARKKAAEIREYLINKGNKDFIVMSDDSGLEVDYLNGEPGVYSARYSGEHGNDTKNNEKLLKELENVPMEKRDAKFVCHITLINSDGKELNVRGEVKGKILESLNGNGGFGYDPLFYYEDCDKTFGKMSAEEKNKISHRGKALEKLKERIYEVI</sequence>
<dbReference type="PANTHER" id="PTHR11067">
    <property type="entry name" value="INOSINE TRIPHOSPHATE PYROPHOSPHATASE/HAM1 PROTEIN"/>
    <property type="match status" value="1"/>
</dbReference>
<dbReference type="Gene3D" id="3.90.950.10">
    <property type="match status" value="1"/>
</dbReference>
<evidence type="ECO:0000256" key="8">
    <source>
        <dbReference type="ARBA" id="ARBA00051875"/>
    </source>
</evidence>
<keyword evidence="7 10" id="KW-0546">Nucleotide metabolism</keyword>
<proteinExistence type="inferred from homology"/>
<dbReference type="OrthoDB" id="9807456at2"/>
<dbReference type="NCBIfam" id="NF011397">
    <property type="entry name" value="PRK14822.1"/>
    <property type="match status" value="1"/>
</dbReference>
<reference evidence="12 13" key="1">
    <citation type="journal article" date="2015" name="Infect. Genet. Evol.">
        <title>Genomic sequences of six botulinum neurotoxin-producing strains representing three clostridial species illustrate the mobility and diversity of botulinum neurotoxin genes.</title>
        <authorList>
            <person name="Smith T.J."/>
            <person name="Hill K.K."/>
            <person name="Xie G."/>
            <person name="Foley B.T."/>
            <person name="Williamson C.H."/>
            <person name="Foster J.T."/>
            <person name="Johnson S.L."/>
            <person name="Chertkov O."/>
            <person name="Teshima H."/>
            <person name="Gibbons H.S."/>
            <person name="Johnsky L.A."/>
            <person name="Karavis M.A."/>
            <person name="Smith L.A."/>
        </authorList>
    </citation>
    <scope>NUCLEOTIDE SEQUENCE [LARGE SCALE GENOMIC DNA]</scope>
    <source>
        <strain evidence="12 13">Sullivan</strain>
    </source>
</reference>
<dbReference type="InterPro" id="IPR002637">
    <property type="entry name" value="RdgB/HAM1"/>
</dbReference>
<dbReference type="FunFam" id="3.90.950.10:FF:000001">
    <property type="entry name" value="dITP/XTP pyrophosphatase"/>
    <property type="match status" value="1"/>
</dbReference>
<dbReference type="HAMAP" id="MF_01405">
    <property type="entry name" value="Non_canon_purine_NTPase"/>
    <property type="match status" value="1"/>
</dbReference>
<evidence type="ECO:0000313" key="12">
    <source>
        <dbReference type="EMBL" id="AIY83685.1"/>
    </source>
</evidence>
<feature type="binding site" evidence="10">
    <location>
        <begin position="187"/>
        <end position="188"/>
    </location>
    <ligand>
        <name>substrate</name>
    </ligand>
</feature>
<evidence type="ECO:0000313" key="13">
    <source>
        <dbReference type="Proteomes" id="UP000030635"/>
    </source>
</evidence>
<dbReference type="GO" id="GO:0035870">
    <property type="term" value="F:dITP diphosphatase activity"/>
    <property type="evidence" value="ECO:0007669"/>
    <property type="project" value="UniProtKB-UniRule"/>
</dbReference>
<comment type="catalytic activity">
    <reaction evidence="10">
        <text>ITP + H2O = IMP + diphosphate + H(+)</text>
        <dbReference type="Rhea" id="RHEA:29399"/>
        <dbReference type="ChEBI" id="CHEBI:15377"/>
        <dbReference type="ChEBI" id="CHEBI:15378"/>
        <dbReference type="ChEBI" id="CHEBI:33019"/>
        <dbReference type="ChEBI" id="CHEBI:58053"/>
        <dbReference type="ChEBI" id="CHEBI:61402"/>
        <dbReference type="EC" id="3.6.1.66"/>
    </reaction>
</comment>
<dbReference type="CDD" id="cd00515">
    <property type="entry name" value="HAM1"/>
    <property type="match status" value="1"/>
</dbReference>
<keyword evidence="13" id="KW-1185">Reference proteome</keyword>
<dbReference type="InterPro" id="IPR020922">
    <property type="entry name" value="dITP/XTP_pyrophosphatase"/>
</dbReference>
<evidence type="ECO:0000256" key="5">
    <source>
        <dbReference type="ARBA" id="ARBA00022801"/>
    </source>
</evidence>